<keyword evidence="2" id="KW-1185">Reference proteome</keyword>
<proteinExistence type="predicted"/>
<reference evidence="1 2" key="1">
    <citation type="submission" date="2021-08" db="EMBL/GenBank/DDBJ databases">
        <title>Complete genome sequence of Leptospira kobayashii strain E30.</title>
        <authorList>
            <person name="Nakao R."/>
            <person name="Nakamura S."/>
            <person name="Masuzawa T."/>
            <person name="Koizumi N."/>
        </authorList>
    </citation>
    <scope>NUCLEOTIDE SEQUENCE [LARGE SCALE GENOMIC DNA]</scope>
    <source>
        <strain evidence="1 2">E30</strain>
    </source>
</reference>
<dbReference type="Proteomes" id="UP000245263">
    <property type="component" value="Chromosome 1"/>
</dbReference>
<gene>
    <name evidence="1" type="ORF">LPTSP3_g04630</name>
</gene>
<accession>A0ABN6K9A8</accession>
<protein>
    <submittedName>
        <fullName evidence="1">Uncharacterized protein</fullName>
    </submittedName>
</protein>
<name>A0ABN6K9A8_9LEPT</name>
<evidence type="ECO:0000313" key="2">
    <source>
        <dbReference type="Proteomes" id="UP000245263"/>
    </source>
</evidence>
<dbReference type="RefSeq" id="WP_109022117.1">
    <property type="nucleotide sequence ID" value="NZ_AP025028.1"/>
</dbReference>
<sequence>MNEYETYVRDMSLRFKAINAKAPDLTSAEHSYERGWITKEEFQATEREAVVFISKKEELTKEYYSKYSPTDKDALGFFSHVKDRLLSYQTKGNEYLKQYPDDPKKQGFNLALTISINKELDAFLNHQKMNSELGWMFWTSLDIYDLDEKIFEL</sequence>
<dbReference type="EMBL" id="AP025028">
    <property type="protein sequence ID" value="BDA77533.1"/>
    <property type="molecule type" value="Genomic_DNA"/>
</dbReference>
<organism evidence="1 2">
    <name type="scientific">Leptospira kobayashii</name>
    <dbReference type="NCBI Taxonomy" id="1917830"/>
    <lineage>
        <taxon>Bacteria</taxon>
        <taxon>Pseudomonadati</taxon>
        <taxon>Spirochaetota</taxon>
        <taxon>Spirochaetia</taxon>
        <taxon>Leptospirales</taxon>
        <taxon>Leptospiraceae</taxon>
        <taxon>Leptospira</taxon>
    </lineage>
</organism>
<evidence type="ECO:0000313" key="1">
    <source>
        <dbReference type="EMBL" id="BDA77533.1"/>
    </source>
</evidence>